<feature type="compositionally biased region" description="Basic residues" evidence="1">
    <location>
        <begin position="63"/>
        <end position="81"/>
    </location>
</feature>
<dbReference type="Gene3D" id="2.70.70.10">
    <property type="entry name" value="Glucose Permease (Domain IIA)"/>
    <property type="match status" value="1"/>
</dbReference>
<dbReference type="InterPro" id="IPR016047">
    <property type="entry name" value="M23ase_b-sheet_dom"/>
</dbReference>
<dbReference type="EMBL" id="SHMB01000002">
    <property type="protein sequence ID" value="TAA31329.1"/>
    <property type="molecule type" value="Genomic_DNA"/>
</dbReference>
<dbReference type="PANTHER" id="PTHR21666">
    <property type="entry name" value="PEPTIDASE-RELATED"/>
    <property type="match status" value="1"/>
</dbReference>
<accession>A0A4Q8LLC0</accession>
<dbReference type="SUPFAM" id="SSF51261">
    <property type="entry name" value="Duplicated hybrid motif"/>
    <property type="match status" value="1"/>
</dbReference>
<dbReference type="AlphaFoldDB" id="A0A4Q8LLC0"/>
<protein>
    <submittedName>
        <fullName evidence="3">M23 family metallopeptidase</fullName>
    </submittedName>
</protein>
<feature type="domain" description="M23ase beta-sheet core" evidence="2">
    <location>
        <begin position="270"/>
        <end position="369"/>
    </location>
</feature>
<reference evidence="3 4" key="1">
    <citation type="submission" date="2019-02" db="EMBL/GenBank/DDBJ databases">
        <title>WGS of Pseudoxanthomonas species novum from clinical isolates.</title>
        <authorList>
            <person name="Bernier A.-M."/>
            <person name="Bernard K."/>
            <person name="Vachon A."/>
        </authorList>
    </citation>
    <scope>NUCLEOTIDE SEQUENCE [LARGE SCALE GENOMIC DNA]</scope>
    <source>
        <strain evidence="3 4">NML171202</strain>
    </source>
</reference>
<feature type="compositionally biased region" description="Basic and acidic residues" evidence="1">
    <location>
        <begin position="8"/>
        <end position="17"/>
    </location>
</feature>
<evidence type="ECO:0000313" key="3">
    <source>
        <dbReference type="EMBL" id="TAA31329.1"/>
    </source>
</evidence>
<evidence type="ECO:0000313" key="4">
    <source>
        <dbReference type="Proteomes" id="UP000291286"/>
    </source>
</evidence>
<comment type="caution">
    <text evidence="3">The sequence shown here is derived from an EMBL/GenBank/DDBJ whole genome shotgun (WGS) entry which is preliminary data.</text>
</comment>
<name>A0A4Q8LLC0_9GAMM</name>
<evidence type="ECO:0000259" key="2">
    <source>
        <dbReference type="Pfam" id="PF01551"/>
    </source>
</evidence>
<dbReference type="InterPro" id="IPR050570">
    <property type="entry name" value="Cell_wall_metabolism_enzyme"/>
</dbReference>
<feature type="region of interest" description="Disordered" evidence="1">
    <location>
        <begin position="1"/>
        <end position="41"/>
    </location>
</feature>
<evidence type="ECO:0000256" key="1">
    <source>
        <dbReference type="SAM" id="MobiDB-lite"/>
    </source>
</evidence>
<dbReference type="CDD" id="cd12797">
    <property type="entry name" value="M23_peptidase"/>
    <property type="match status" value="1"/>
</dbReference>
<dbReference type="GO" id="GO:0004222">
    <property type="term" value="F:metalloendopeptidase activity"/>
    <property type="evidence" value="ECO:0007669"/>
    <property type="project" value="TreeGrafter"/>
</dbReference>
<organism evidence="3 4">
    <name type="scientific">Pseudoxanthomonas winnipegensis</name>
    <dbReference type="NCBI Taxonomy" id="2480810"/>
    <lineage>
        <taxon>Bacteria</taxon>
        <taxon>Pseudomonadati</taxon>
        <taxon>Pseudomonadota</taxon>
        <taxon>Gammaproteobacteria</taxon>
        <taxon>Lysobacterales</taxon>
        <taxon>Lysobacteraceae</taxon>
        <taxon>Pseudoxanthomonas</taxon>
    </lineage>
</organism>
<sequence length="392" mass="41584">MGLRPGRRLVDRGRPADPDAVPGLSPRHAGAGGHLHRQGRGADRWRGALRGGHDALPGRRAVRAARQPGHRRLRPARHRPRPAPARQLPAVIRRAACGVALALLLPGPTRAALPWWNTVRPAPQAAAQARTTSAVDGNPQAPAASRDSADGTLARLRLERTPTRTLAWVENPLPGPVQVQLDALRLRGVVASPTLPVRKLLPAHGRALVATLIVADPQAGSDFQLKLDAVPGDPQARPLQAVYRLPFDAPVRVDQGPGGHFSHDDAENADALDFALPEGTPILAARAGVVLQVQDGFEHGGPQREALRGRSNFIRILHADGSMALYAHLQPEGILVRPGESVAAGQRIGLSGNTGFSSAPHLHFVVQINAGMRLVSVPARLVGPLGELHLAH</sequence>
<dbReference type="Proteomes" id="UP000291286">
    <property type="component" value="Unassembled WGS sequence"/>
</dbReference>
<dbReference type="Pfam" id="PF01551">
    <property type="entry name" value="Peptidase_M23"/>
    <property type="match status" value="1"/>
</dbReference>
<feature type="region of interest" description="Disordered" evidence="1">
    <location>
        <begin position="129"/>
        <end position="152"/>
    </location>
</feature>
<proteinExistence type="predicted"/>
<dbReference type="InterPro" id="IPR011055">
    <property type="entry name" value="Dup_hybrid_motif"/>
</dbReference>
<dbReference type="PANTHER" id="PTHR21666:SF294">
    <property type="entry name" value="PEPTIDASE M23"/>
    <property type="match status" value="1"/>
</dbReference>
<feature type="region of interest" description="Disordered" evidence="1">
    <location>
        <begin position="63"/>
        <end position="84"/>
    </location>
</feature>
<gene>
    <name evidence="3" type="ORF">EA661_07080</name>
</gene>